<feature type="region of interest" description="Disordered" evidence="1">
    <location>
        <begin position="29"/>
        <end position="55"/>
    </location>
</feature>
<dbReference type="AlphaFoldDB" id="A0A0E0CC27"/>
<reference evidence="2" key="2">
    <citation type="submission" date="2018-05" db="EMBL/GenBank/DDBJ databases">
        <title>OmerRS3 (Oryza meridionalis Reference Sequence Version 3).</title>
        <authorList>
            <person name="Zhang J."/>
            <person name="Kudrna D."/>
            <person name="Lee S."/>
            <person name="Talag J."/>
            <person name="Welchert J."/>
            <person name="Wing R.A."/>
        </authorList>
    </citation>
    <scope>NUCLEOTIDE SEQUENCE [LARGE SCALE GENOMIC DNA]</scope>
    <source>
        <strain evidence="2">cv. OR44</strain>
    </source>
</reference>
<reference evidence="2" key="1">
    <citation type="submission" date="2015-04" db="UniProtKB">
        <authorList>
            <consortium name="EnsemblPlants"/>
        </authorList>
    </citation>
    <scope>IDENTIFICATION</scope>
</reference>
<evidence type="ECO:0000313" key="3">
    <source>
        <dbReference type="Proteomes" id="UP000008021"/>
    </source>
</evidence>
<proteinExistence type="predicted"/>
<evidence type="ECO:0000256" key="1">
    <source>
        <dbReference type="SAM" id="MobiDB-lite"/>
    </source>
</evidence>
<keyword evidence="3" id="KW-1185">Reference proteome</keyword>
<dbReference type="EnsemblPlants" id="OMERI01G38590.1">
    <property type="protein sequence ID" value="OMERI01G38590.1"/>
    <property type="gene ID" value="OMERI01G38590"/>
</dbReference>
<dbReference type="Proteomes" id="UP000008021">
    <property type="component" value="Chromosome 1"/>
</dbReference>
<evidence type="ECO:0000313" key="2">
    <source>
        <dbReference type="EnsemblPlants" id="OMERI01G38590.1"/>
    </source>
</evidence>
<dbReference type="HOGENOM" id="CLU_2516596_0_0_1"/>
<accession>A0A0E0CC27</accession>
<sequence length="95" mass="10521">MAHGQSLAQLPPCLTVPLARVREAIVRGGEGGGRRAGTARRWPWRRPPCPASTGSKFEPVQIGDLLYVFSRLAHPAATVAFTMKPQYLLRRKEKE</sequence>
<name>A0A0E0CC27_9ORYZ</name>
<protein>
    <submittedName>
        <fullName evidence="2">Uncharacterized protein</fullName>
    </submittedName>
</protein>
<organism evidence="2">
    <name type="scientific">Oryza meridionalis</name>
    <dbReference type="NCBI Taxonomy" id="40149"/>
    <lineage>
        <taxon>Eukaryota</taxon>
        <taxon>Viridiplantae</taxon>
        <taxon>Streptophyta</taxon>
        <taxon>Embryophyta</taxon>
        <taxon>Tracheophyta</taxon>
        <taxon>Spermatophyta</taxon>
        <taxon>Magnoliopsida</taxon>
        <taxon>Liliopsida</taxon>
        <taxon>Poales</taxon>
        <taxon>Poaceae</taxon>
        <taxon>BOP clade</taxon>
        <taxon>Oryzoideae</taxon>
        <taxon>Oryzeae</taxon>
        <taxon>Oryzinae</taxon>
        <taxon>Oryza</taxon>
    </lineage>
</organism>
<dbReference type="Gramene" id="OMERI01G38590.1">
    <property type="protein sequence ID" value="OMERI01G38590.1"/>
    <property type="gene ID" value="OMERI01G38590"/>
</dbReference>